<gene>
    <name evidence="1" type="ORF">S06H3_26632</name>
</gene>
<reference evidence="1" key="1">
    <citation type="journal article" date="2014" name="Front. Microbiol.">
        <title>High frequency of phylogenetically diverse reductive dehalogenase-homologous genes in deep subseafloor sedimentary metagenomes.</title>
        <authorList>
            <person name="Kawai M."/>
            <person name="Futagami T."/>
            <person name="Toyoda A."/>
            <person name="Takaki Y."/>
            <person name="Nishi S."/>
            <person name="Hori S."/>
            <person name="Arai W."/>
            <person name="Tsubouchi T."/>
            <person name="Morono Y."/>
            <person name="Uchiyama I."/>
            <person name="Ito T."/>
            <person name="Fujiyama A."/>
            <person name="Inagaki F."/>
            <person name="Takami H."/>
        </authorList>
    </citation>
    <scope>NUCLEOTIDE SEQUENCE</scope>
    <source>
        <strain evidence="1">Expedition CK06-06</strain>
    </source>
</reference>
<organism evidence="1">
    <name type="scientific">marine sediment metagenome</name>
    <dbReference type="NCBI Taxonomy" id="412755"/>
    <lineage>
        <taxon>unclassified sequences</taxon>
        <taxon>metagenomes</taxon>
        <taxon>ecological metagenomes</taxon>
    </lineage>
</organism>
<comment type="caution">
    <text evidence="1">The sequence shown here is derived from an EMBL/GenBank/DDBJ whole genome shotgun (WGS) entry which is preliminary data.</text>
</comment>
<accession>X1NU87</accession>
<evidence type="ECO:0008006" key="2">
    <source>
        <dbReference type="Google" id="ProtNLM"/>
    </source>
</evidence>
<dbReference type="EMBL" id="BARV01015409">
    <property type="protein sequence ID" value="GAI30350.1"/>
    <property type="molecule type" value="Genomic_DNA"/>
</dbReference>
<dbReference type="Gene3D" id="3.40.50.450">
    <property type="match status" value="1"/>
</dbReference>
<protein>
    <recommendedName>
        <fullName evidence="2">Nucleoside 2-deoxyribosyltransferase</fullName>
    </recommendedName>
</protein>
<evidence type="ECO:0000313" key="1">
    <source>
        <dbReference type="EMBL" id="GAI30350.1"/>
    </source>
</evidence>
<dbReference type="SUPFAM" id="SSF52309">
    <property type="entry name" value="N-(deoxy)ribosyltransferase-like"/>
    <property type="match status" value="1"/>
</dbReference>
<proteinExistence type="predicted"/>
<dbReference type="AlphaFoldDB" id="X1NU87"/>
<sequence>MAANLKPVRADDLFRPSVIVADLWQMIQDCKVLVAELTTKNANVFYELGLAHAIGKPVILVSEKMDDVPFDLQQLRVLLYDKDDPAWGEKLSKSITNALKETLSEPIEAVPGIFRKKVKSQAPEQDATIARIEALEKQMRSVRAPARYIGREFRK</sequence>
<name>X1NU87_9ZZZZ</name>